<sequence length="308" mass="29628">MSLRYHVVSIAAVLLALALGVVLGASALSGRVLGALTNDRDVLAGQVQALQGDRATVGAQLGATERLVAAGAPSTVAGVLPGRGVAVVAAPGADPGDVDAVADLITDAGGRVTGRLALTDAAVAPDQAEALRALVPRLLPAGAQLPTTTDTGTLTGSLLGALLTVRPGAVADPATAPEAATALRALADAGYVVPSEGPAPEPGELALVVAGAGADPARDATLARLAGAIDRVGAGAVLAARTGSGAVPVVRGDPALRSGLSTVDGLEGPASRVATVLALREQADGRTGVYGPAAGTFTPQPAPAGPAG</sequence>
<gene>
    <name evidence="1" type="ORF">GCM10023200_59650</name>
</gene>
<keyword evidence="2" id="KW-1185">Reference proteome</keyword>
<reference evidence="2" key="1">
    <citation type="journal article" date="2019" name="Int. J. Syst. Evol. Microbiol.">
        <title>The Global Catalogue of Microorganisms (GCM) 10K type strain sequencing project: providing services to taxonomists for standard genome sequencing and annotation.</title>
        <authorList>
            <consortium name="The Broad Institute Genomics Platform"/>
            <consortium name="The Broad Institute Genome Sequencing Center for Infectious Disease"/>
            <person name="Wu L."/>
            <person name="Ma J."/>
        </authorList>
    </citation>
    <scope>NUCLEOTIDE SEQUENCE [LARGE SCALE GENOMIC DNA]</scope>
    <source>
        <strain evidence="2">JCM 17979</strain>
    </source>
</reference>
<evidence type="ECO:0000313" key="2">
    <source>
        <dbReference type="Proteomes" id="UP001500928"/>
    </source>
</evidence>
<dbReference type="Pfam" id="PF11382">
    <property type="entry name" value="MctB"/>
    <property type="match status" value="1"/>
</dbReference>
<name>A0ABP9CPX3_9PSEU</name>
<dbReference type="RefSeq" id="WP_345425163.1">
    <property type="nucleotide sequence ID" value="NZ_BAABHO010000092.1"/>
</dbReference>
<dbReference type="EMBL" id="BAABHO010000092">
    <property type="protein sequence ID" value="GAA4813988.1"/>
    <property type="molecule type" value="Genomic_DNA"/>
</dbReference>
<evidence type="ECO:0000313" key="1">
    <source>
        <dbReference type="EMBL" id="GAA4813988.1"/>
    </source>
</evidence>
<comment type="caution">
    <text evidence="1">The sequence shown here is derived from an EMBL/GenBank/DDBJ whole genome shotgun (WGS) entry which is preliminary data.</text>
</comment>
<proteinExistence type="predicted"/>
<dbReference type="Proteomes" id="UP001500928">
    <property type="component" value="Unassembled WGS sequence"/>
</dbReference>
<organism evidence="1 2">
    <name type="scientific">Actinomycetospora chlora</name>
    <dbReference type="NCBI Taxonomy" id="663608"/>
    <lineage>
        <taxon>Bacteria</taxon>
        <taxon>Bacillati</taxon>
        <taxon>Actinomycetota</taxon>
        <taxon>Actinomycetes</taxon>
        <taxon>Pseudonocardiales</taxon>
        <taxon>Pseudonocardiaceae</taxon>
        <taxon>Actinomycetospora</taxon>
    </lineage>
</organism>
<dbReference type="InterPro" id="IPR021522">
    <property type="entry name" value="MctB"/>
</dbReference>
<accession>A0ABP9CPX3</accession>
<protein>
    <submittedName>
        <fullName evidence="1">Copper transporter</fullName>
    </submittedName>
</protein>